<evidence type="ECO:0000256" key="8">
    <source>
        <dbReference type="ARBA" id="ARBA00022827"/>
    </source>
</evidence>
<feature type="non-terminal residue" evidence="12">
    <location>
        <position position="1"/>
    </location>
</feature>
<keyword evidence="7" id="KW-0285">Flavoprotein</keyword>
<evidence type="ECO:0000256" key="9">
    <source>
        <dbReference type="ARBA" id="ARBA00023002"/>
    </source>
</evidence>
<reference evidence="12 13" key="1">
    <citation type="journal article" date="2011" name="PLoS Pathog.">
        <title>Dynamic evolution of pathogenicity revealed by sequencing and comparative genomics of 19 Pseudomonas syringae isolates.</title>
        <authorList>
            <person name="Baltrus D.A."/>
            <person name="Nishimura M.T."/>
            <person name="Romanchuk A."/>
            <person name="Chang J.H."/>
            <person name="Mukhtar M.S."/>
            <person name="Cherkis K."/>
            <person name="Roach J."/>
            <person name="Grant S.R."/>
            <person name="Jones C.D."/>
            <person name="Dangl J.L."/>
        </authorList>
    </citation>
    <scope>NUCLEOTIDE SEQUENCE [LARGE SCALE GENOMIC DNA]</scope>
    <source>
        <strain evidence="12 13">1704B</strain>
    </source>
</reference>
<dbReference type="EC" id="1.1.5.4" evidence="5"/>
<evidence type="ECO:0000256" key="4">
    <source>
        <dbReference type="ARBA" id="ARBA00006389"/>
    </source>
</evidence>
<comment type="pathway">
    <text evidence="3">Carbohydrate metabolism; tricarboxylic acid cycle; oxaloacetate from (S)-malate (quinone route): step 1/1.</text>
</comment>
<dbReference type="UniPathway" id="UPA00223">
    <property type="reaction ID" value="UER01008"/>
</dbReference>
<sequence length="42" mass="4325">QEYGGFPVGGSWLVTDNQTLAMQHMGKAYGIASTGAPPMSAP</sequence>
<accession>F3GR55</accession>
<comment type="caution">
    <text evidence="12">The sequence shown here is derived from an EMBL/GenBank/DDBJ whole genome shotgun (WGS) entry which is preliminary data.</text>
</comment>
<dbReference type="InterPro" id="IPR006231">
    <property type="entry name" value="MQO"/>
</dbReference>
<dbReference type="Proteomes" id="UP000004986">
    <property type="component" value="Unassembled WGS sequence"/>
</dbReference>
<dbReference type="AlphaFoldDB" id="F3GR55"/>
<dbReference type="HOGENOM" id="CLU_3244281_0_0_6"/>
<dbReference type="BioCyc" id="PSYR629263:G11X0-8712-MONOMER"/>
<evidence type="ECO:0000256" key="2">
    <source>
        <dbReference type="ARBA" id="ARBA00001974"/>
    </source>
</evidence>
<protein>
    <recommendedName>
        <fullName evidence="5">malate dehydrogenase (quinone)</fullName>
        <ecNumber evidence="5">1.1.5.4</ecNumber>
    </recommendedName>
    <alternativeName>
        <fullName evidence="11">MQO</fullName>
    </alternativeName>
    <alternativeName>
        <fullName evidence="10">Malate dehydrogenase [quinone]</fullName>
    </alternativeName>
</protein>
<evidence type="ECO:0000313" key="13">
    <source>
        <dbReference type="Proteomes" id="UP000004986"/>
    </source>
</evidence>
<evidence type="ECO:0000256" key="10">
    <source>
        <dbReference type="ARBA" id="ARBA00030660"/>
    </source>
</evidence>
<evidence type="ECO:0000313" key="12">
    <source>
        <dbReference type="EMBL" id="EGH49558.1"/>
    </source>
</evidence>
<evidence type="ECO:0000256" key="1">
    <source>
        <dbReference type="ARBA" id="ARBA00001139"/>
    </source>
</evidence>
<dbReference type="GO" id="GO:0008924">
    <property type="term" value="F:L-malate dehydrogenase (quinone) activity"/>
    <property type="evidence" value="ECO:0007669"/>
    <property type="project" value="UniProtKB-EC"/>
</dbReference>
<feature type="non-terminal residue" evidence="12">
    <location>
        <position position="42"/>
    </location>
</feature>
<keyword evidence="6" id="KW-0816">Tricarboxylic acid cycle</keyword>
<dbReference type="Pfam" id="PF06039">
    <property type="entry name" value="Mqo"/>
    <property type="match status" value="1"/>
</dbReference>
<dbReference type="EMBL" id="AEAI01004413">
    <property type="protein sequence ID" value="EGH49558.1"/>
    <property type="molecule type" value="Genomic_DNA"/>
</dbReference>
<comment type="similarity">
    <text evidence="4">Belongs to the MQO family.</text>
</comment>
<evidence type="ECO:0000256" key="3">
    <source>
        <dbReference type="ARBA" id="ARBA00005012"/>
    </source>
</evidence>
<evidence type="ECO:0000256" key="6">
    <source>
        <dbReference type="ARBA" id="ARBA00022532"/>
    </source>
</evidence>
<gene>
    <name evidence="12" type="ORF">PSYPI_47126</name>
</gene>
<keyword evidence="9 12" id="KW-0560">Oxidoreductase</keyword>
<keyword evidence="8" id="KW-0274">FAD</keyword>
<proteinExistence type="inferred from homology"/>
<organism evidence="12 13">
    <name type="scientific">Pseudomonas syringae pv. pisi str. 1704B</name>
    <dbReference type="NCBI Taxonomy" id="629263"/>
    <lineage>
        <taxon>Bacteria</taxon>
        <taxon>Pseudomonadati</taxon>
        <taxon>Pseudomonadota</taxon>
        <taxon>Gammaproteobacteria</taxon>
        <taxon>Pseudomonadales</taxon>
        <taxon>Pseudomonadaceae</taxon>
        <taxon>Pseudomonas</taxon>
        <taxon>Pseudomonas syringae</taxon>
    </lineage>
</organism>
<evidence type="ECO:0000256" key="5">
    <source>
        <dbReference type="ARBA" id="ARBA00013026"/>
    </source>
</evidence>
<comment type="cofactor">
    <cofactor evidence="2">
        <name>FAD</name>
        <dbReference type="ChEBI" id="CHEBI:57692"/>
    </cofactor>
</comment>
<dbReference type="GO" id="GO:0006099">
    <property type="term" value="P:tricarboxylic acid cycle"/>
    <property type="evidence" value="ECO:0007669"/>
    <property type="project" value="UniProtKB-UniPathway"/>
</dbReference>
<keyword evidence="13" id="KW-1185">Reference proteome</keyword>
<name>F3GR55_PSESJ</name>
<comment type="catalytic activity">
    <reaction evidence="1">
        <text>(S)-malate + a quinone = a quinol + oxaloacetate</text>
        <dbReference type="Rhea" id="RHEA:46012"/>
        <dbReference type="ChEBI" id="CHEBI:15589"/>
        <dbReference type="ChEBI" id="CHEBI:16452"/>
        <dbReference type="ChEBI" id="CHEBI:24646"/>
        <dbReference type="ChEBI" id="CHEBI:132124"/>
        <dbReference type="EC" id="1.1.5.4"/>
    </reaction>
</comment>
<evidence type="ECO:0000256" key="7">
    <source>
        <dbReference type="ARBA" id="ARBA00022630"/>
    </source>
</evidence>
<evidence type="ECO:0000256" key="11">
    <source>
        <dbReference type="ARBA" id="ARBA00031550"/>
    </source>
</evidence>